<dbReference type="InterPro" id="IPR001344">
    <property type="entry name" value="Chloro_AB-bd_pln"/>
</dbReference>
<sequence length="259" mass="28182">MMNRQHHTRSTRKISLLAAIGAVFQFNDVEGFVAPAVVAGQGHSSRGVGFSPLDASKMSEAIPFLKRPKELTGELAGDFGFDPLGLAKNREALFEYREAEVKHARLAMLAAAGWPLSELYDKKIAAFFNVEPAVDAGDRVPSLLNGGLDKISPLWWGFCIGLTAAIDLYGVQRARSAGTDSGYIPGDLGFDPFGFYPNGKEEQMQMQLAEIKHGRTAMVAVVCFALQEAVSKEGVVDETPLFFLPFTQTLRTFLEGLAH</sequence>
<keyword evidence="4" id="KW-0150">Chloroplast</keyword>
<feature type="binding site" evidence="8">
    <location>
        <position position="210"/>
    </location>
    <ligand>
        <name>chlorophyll a</name>
        <dbReference type="ChEBI" id="CHEBI:58416"/>
        <label>1</label>
    </ligand>
</feature>
<keyword evidence="6" id="KW-0934">Plastid</keyword>
<dbReference type="Gene3D" id="1.10.3460.10">
    <property type="entry name" value="Chlorophyll a/b binding protein domain"/>
    <property type="match status" value="1"/>
</dbReference>
<dbReference type="GO" id="GO:0030076">
    <property type="term" value="C:light-harvesting complex"/>
    <property type="evidence" value="ECO:0007669"/>
    <property type="project" value="UniProtKB-KW"/>
</dbReference>
<keyword evidence="5" id="KW-0602">Photosynthesis</keyword>
<organism evidence="10">
    <name type="scientific">Odontella aurita</name>
    <dbReference type="NCBI Taxonomy" id="265563"/>
    <lineage>
        <taxon>Eukaryota</taxon>
        <taxon>Sar</taxon>
        <taxon>Stramenopiles</taxon>
        <taxon>Ochrophyta</taxon>
        <taxon>Bacillariophyta</taxon>
        <taxon>Mediophyceae</taxon>
        <taxon>Biddulphiophycidae</taxon>
        <taxon>Eupodiscales</taxon>
        <taxon>Odontellaceae</taxon>
        <taxon>Odontella</taxon>
    </lineage>
</organism>
<comment type="subcellular location">
    <subcellularLocation>
        <location evidence="2">Plastid</location>
        <location evidence="2">Chloroplast</location>
    </subcellularLocation>
</comment>
<evidence type="ECO:0000256" key="3">
    <source>
        <dbReference type="ARBA" id="ARBA00005933"/>
    </source>
</evidence>
<evidence type="ECO:0000313" key="9">
    <source>
        <dbReference type="EMBL" id="CAE2203093.1"/>
    </source>
</evidence>
<dbReference type="InterPro" id="IPR022796">
    <property type="entry name" value="Chloroa_b-bind"/>
</dbReference>
<evidence type="ECO:0000313" key="10">
    <source>
        <dbReference type="EMBL" id="CAE2203094.1"/>
    </source>
</evidence>
<dbReference type="AlphaFoldDB" id="A0A6U6CCB4"/>
<dbReference type="EMBL" id="HBKQ01002322">
    <property type="protein sequence ID" value="CAE2203093.1"/>
    <property type="molecule type" value="Transcribed_RNA"/>
</dbReference>
<evidence type="ECO:0000256" key="2">
    <source>
        <dbReference type="ARBA" id="ARBA00004229"/>
    </source>
</evidence>
<dbReference type="SUPFAM" id="SSF103511">
    <property type="entry name" value="Chlorophyll a-b binding protein"/>
    <property type="match status" value="1"/>
</dbReference>
<feature type="binding site" description="axial binding residue" evidence="8">
    <location>
        <position position="105"/>
    </location>
    <ligand>
        <name>chlorophyll a</name>
        <dbReference type="ChEBI" id="CHEBI:58416"/>
        <label>2</label>
    </ligand>
    <ligandPart>
        <name>Mg</name>
        <dbReference type="ChEBI" id="CHEBI:25107"/>
    </ligandPart>
</feature>
<dbReference type="GO" id="GO:0009507">
    <property type="term" value="C:chloroplast"/>
    <property type="evidence" value="ECO:0007669"/>
    <property type="project" value="UniProtKB-SubCell"/>
</dbReference>
<accession>A0A6U6CCB4</accession>
<name>A0A6U6CCB4_9STRA</name>
<protein>
    <submittedName>
        <fullName evidence="10">Uncharacterized protein</fullName>
    </submittedName>
</protein>
<dbReference type="PANTHER" id="PTHR21649">
    <property type="entry name" value="CHLOROPHYLL A/B BINDING PROTEIN"/>
    <property type="match status" value="1"/>
</dbReference>
<dbReference type="EMBL" id="HBKQ01002323">
    <property type="protein sequence ID" value="CAE2203094.1"/>
    <property type="molecule type" value="Transcribed_RNA"/>
</dbReference>
<evidence type="ECO:0000256" key="7">
    <source>
        <dbReference type="ARBA" id="ARBA00023243"/>
    </source>
</evidence>
<comment type="function">
    <text evidence="1">The light-harvesting complex (LHC) functions as a light receptor, it captures and delivers excitation energy to photosystems with which it is closely associated. Energy is transferred from the carotenoid and chlorophyll C (or B) to chlorophyll A and the photosynthetic reaction centers where it is used to synthesize ATP and reducing power.</text>
</comment>
<feature type="binding site" evidence="8">
    <location>
        <position position="100"/>
    </location>
    <ligand>
        <name>chlorophyll a</name>
        <dbReference type="ChEBI" id="CHEBI:58416"/>
        <label>1</label>
    </ligand>
</feature>
<dbReference type="GO" id="GO:0016020">
    <property type="term" value="C:membrane"/>
    <property type="evidence" value="ECO:0007669"/>
    <property type="project" value="InterPro"/>
</dbReference>
<evidence type="ECO:0000256" key="4">
    <source>
        <dbReference type="ARBA" id="ARBA00022528"/>
    </source>
</evidence>
<feature type="binding site" evidence="8">
    <location>
        <position position="227"/>
    </location>
    <ligand>
        <name>chlorophyll a</name>
        <dbReference type="ChEBI" id="CHEBI:58416"/>
        <label>1</label>
    </ligand>
</feature>
<keyword evidence="8" id="KW-0157">Chromophore</keyword>
<dbReference type="GO" id="GO:0009765">
    <property type="term" value="P:photosynthesis, light harvesting"/>
    <property type="evidence" value="ECO:0007669"/>
    <property type="project" value="InterPro"/>
</dbReference>
<keyword evidence="8" id="KW-0148">Chlorophyll</keyword>
<dbReference type="Pfam" id="PF00504">
    <property type="entry name" value="Chloroa_b-bind"/>
    <property type="match status" value="1"/>
</dbReference>
<dbReference type="GO" id="GO:0016168">
    <property type="term" value="F:chlorophyll binding"/>
    <property type="evidence" value="ECO:0007669"/>
    <property type="project" value="UniProtKB-KW"/>
</dbReference>
<feature type="binding site" evidence="8">
    <location>
        <position position="215"/>
    </location>
    <ligand>
        <name>chlorophyll a</name>
        <dbReference type="ChEBI" id="CHEBI:58416"/>
        <label>1</label>
    </ligand>
</feature>
<feature type="binding site" evidence="8">
    <location>
        <position position="103"/>
    </location>
    <ligand>
        <name>chlorophyll a</name>
        <dbReference type="ChEBI" id="CHEBI:58416"/>
        <label>1</label>
    </ligand>
</feature>
<feature type="binding site" evidence="8">
    <location>
        <position position="143"/>
    </location>
    <ligand>
        <name>chlorophyll a</name>
        <dbReference type="ChEBI" id="CHEBI:58416"/>
        <label>1</label>
    </ligand>
</feature>
<evidence type="ECO:0000256" key="1">
    <source>
        <dbReference type="ARBA" id="ARBA00004022"/>
    </source>
</evidence>
<keyword evidence="7" id="KW-0437">Light-harvesting polypeptide</keyword>
<comment type="similarity">
    <text evidence="3">Belongs to the fucoxanthin chlorophyll protein family.</text>
</comment>
<proteinExistence type="inferred from homology"/>
<evidence type="ECO:0000256" key="8">
    <source>
        <dbReference type="PIRSR" id="PIRSR601344-1"/>
    </source>
</evidence>
<gene>
    <name evidence="9" type="ORF">OAUR00152_LOCUS1543</name>
    <name evidence="10" type="ORF">OAUR00152_LOCUS1544</name>
</gene>
<evidence type="ECO:0000256" key="5">
    <source>
        <dbReference type="ARBA" id="ARBA00022531"/>
    </source>
</evidence>
<evidence type="ECO:0000256" key="6">
    <source>
        <dbReference type="ARBA" id="ARBA00022640"/>
    </source>
</evidence>
<reference evidence="10" key="1">
    <citation type="submission" date="2021-01" db="EMBL/GenBank/DDBJ databases">
        <authorList>
            <person name="Corre E."/>
            <person name="Pelletier E."/>
            <person name="Niang G."/>
            <person name="Scheremetjew M."/>
            <person name="Finn R."/>
            <person name="Kale V."/>
            <person name="Holt S."/>
            <person name="Cochrane G."/>
            <person name="Meng A."/>
            <person name="Brown T."/>
            <person name="Cohen L."/>
        </authorList>
    </citation>
    <scope>NUCLEOTIDE SEQUENCE</scope>
    <source>
        <strain evidence="10">Isolate 1302-5</strain>
    </source>
</reference>